<dbReference type="PROSITE" id="PS50088">
    <property type="entry name" value="ANK_REPEAT"/>
    <property type="match status" value="3"/>
</dbReference>
<dbReference type="Proteomes" id="UP000287394">
    <property type="component" value="Chromosome"/>
</dbReference>
<dbReference type="KEGG" id="ccot:CCAX7_008600"/>
<accession>A0A402CU01</accession>
<keyword evidence="2" id="KW-0040">ANK repeat</keyword>
<dbReference type="Gene3D" id="1.10.10.10">
    <property type="entry name" value="Winged helix-like DNA-binding domain superfamily/Winged helix DNA-binding domain"/>
    <property type="match status" value="1"/>
</dbReference>
<dbReference type="RefSeq" id="WP_119320866.1">
    <property type="nucleotide sequence ID" value="NZ_AP025739.1"/>
</dbReference>
<dbReference type="GO" id="GO:0016987">
    <property type="term" value="F:sigma factor activity"/>
    <property type="evidence" value="ECO:0007669"/>
    <property type="project" value="InterPro"/>
</dbReference>
<dbReference type="InterPro" id="IPR051165">
    <property type="entry name" value="Multifunctional_ANK_Repeat"/>
</dbReference>
<dbReference type="Pfam" id="PF08281">
    <property type="entry name" value="Sigma70_r4_2"/>
    <property type="match status" value="1"/>
</dbReference>
<evidence type="ECO:0000313" key="3">
    <source>
        <dbReference type="EMBL" id="BDI28809.1"/>
    </source>
</evidence>
<dbReference type="InterPro" id="IPR013325">
    <property type="entry name" value="RNA_pol_sigma_r2"/>
</dbReference>
<dbReference type="Pfam" id="PF04542">
    <property type="entry name" value="Sigma70_r2"/>
    <property type="match status" value="1"/>
</dbReference>
<dbReference type="AlphaFoldDB" id="A0A402CU01"/>
<dbReference type="InterPro" id="IPR036770">
    <property type="entry name" value="Ankyrin_rpt-contain_sf"/>
</dbReference>
<dbReference type="PRINTS" id="PR01415">
    <property type="entry name" value="ANKYRIN"/>
</dbReference>
<dbReference type="NCBIfam" id="TIGR02937">
    <property type="entry name" value="sigma70-ECF"/>
    <property type="match status" value="1"/>
</dbReference>
<keyword evidence="4" id="KW-1185">Reference proteome</keyword>
<dbReference type="InterPro" id="IPR007627">
    <property type="entry name" value="RNA_pol_sigma70_r2"/>
</dbReference>
<dbReference type="SUPFAM" id="SSF88659">
    <property type="entry name" value="Sigma3 and sigma4 domains of RNA polymerase sigma factors"/>
    <property type="match status" value="1"/>
</dbReference>
<dbReference type="InterPro" id="IPR036388">
    <property type="entry name" value="WH-like_DNA-bd_sf"/>
</dbReference>
<dbReference type="PANTHER" id="PTHR24123:SF33">
    <property type="entry name" value="PROTEIN HOS4"/>
    <property type="match status" value="1"/>
</dbReference>
<dbReference type="GO" id="GO:0006352">
    <property type="term" value="P:DNA-templated transcription initiation"/>
    <property type="evidence" value="ECO:0007669"/>
    <property type="project" value="InterPro"/>
</dbReference>
<dbReference type="InterPro" id="IPR013324">
    <property type="entry name" value="RNA_pol_sigma_r3/r4-like"/>
</dbReference>
<dbReference type="OrthoDB" id="5657095at2"/>
<protein>
    <submittedName>
        <fullName evidence="3">Uncharacterized protein</fullName>
    </submittedName>
</protein>
<dbReference type="Pfam" id="PF12796">
    <property type="entry name" value="Ank_2"/>
    <property type="match status" value="2"/>
</dbReference>
<dbReference type="PROSITE" id="PS50297">
    <property type="entry name" value="ANK_REP_REGION"/>
    <property type="match status" value="2"/>
</dbReference>
<dbReference type="GO" id="GO:0003677">
    <property type="term" value="F:DNA binding"/>
    <property type="evidence" value="ECO:0007669"/>
    <property type="project" value="InterPro"/>
</dbReference>
<dbReference type="PANTHER" id="PTHR24123">
    <property type="entry name" value="ANKYRIN REPEAT-CONTAINING"/>
    <property type="match status" value="1"/>
</dbReference>
<gene>
    <name evidence="3" type="ORF">CCAX7_008600</name>
</gene>
<dbReference type="InterPro" id="IPR013249">
    <property type="entry name" value="RNA_pol_sigma70_r4_t2"/>
</dbReference>
<dbReference type="InterPro" id="IPR014284">
    <property type="entry name" value="RNA_pol_sigma-70_dom"/>
</dbReference>
<evidence type="ECO:0000313" key="4">
    <source>
        <dbReference type="Proteomes" id="UP000287394"/>
    </source>
</evidence>
<evidence type="ECO:0000256" key="2">
    <source>
        <dbReference type="ARBA" id="ARBA00023043"/>
    </source>
</evidence>
<dbReference type="SUPFAM" id="SSF88946">
    <property type="entry name" value="Sigma2 domain of RNA polymerase sigma factors"/>
    <property type="match status" value="1"/>
</dbReference>
<dbReference type="Gene3D" id="1.25.40.20">
    <property type="entry name" value="Ankyrin repeat-containing domain"/>
    <property type="match status" value="2"/>
</dbReference>
<dbReference type="SUPFAM" id="SSF48403">
    <property type="entry name" value="Ankyrin repeat"/>
    <property type="match status" value="1"/>
</dbReference>
<dbReference type="CDD" id="cd06171">
    <property type="entry name" value="Sigma70_r4"/>
    <property type="match status" value="1"/>
</dbReference>
<dbReference type="EMBL" id="AP025739">
    <property type="protein sequence ID" value="BDI28809.1"/>
    <property type="molecule type" value="Genomic_DNA"/>
</dbReference>
<dbReference type="InterPro" id="IPR002110">
    <property type="entry name" value="Ankyrin_rpt"/>
</dbReference>
<sequence>MEEYREWIVLAQDEGAEMKERHRAFARVVRRFHGMAYAYAHGYLGDGRDAEDAAQESFVTVWLQLPKLRDPATFPAWLRRIVISQCCRLTRGRQIAIVALDSALGVGSNEYEPARLSELRMFREDVHAAIGSLGENERIAVMMFYIGGYTYHDIAEFLSVPLSTVKKRLYSARGRLRERMTEMMRETLGQDPNTATDTIMSTIQFFQALKAGDATEAARLLDERPALLTATMTDGYGIARQSPLAASIGAGKQVSVELLLTRGAATEDEVHTAAARGFRSIARVLVDAGGIDDDTLDAPAPDVRTFFRDVHSGDAERVKARLERQTDLSELRDRLGRTPLLIAAADGYADIVGILLDHGADIHAVDRTHRSALQHAAKNANWCNQGHTETIELLAAQGHAYDVFTVASAGVLSLVTQLVEAQPELVNVENDSGQTPLECAIIGFAKGASEVIEYLMTKNPVMNIWMASQFCDVERVRALLAADPELANAPRGEAGSKRPLHAVAQNWRPQEMAAAVVHLLAEHGADVNAVESGFGWTPLHACAEWWNDTQIAGALLEHGADVNARAAQGWTPLRYAVALGRDTMAAFLREHGGEE</sequence>
<organism evidence="3 4">
    <name type="scientific">Capsulimonas corticalis</name>
    <dbReference type="NCBI Taxonomy" id="2219043"/>
    <lineage>
        <taxon>Bacteria</taxon>
        <taxon>Bacillati</taxon>
        <taxon>Armatimonadota</taxon>
        <taxon>Armatimonadia</taxon>
        <taxon>Capsulimonadales</taxon>
        <taxon>Capsulimonadaceae</taxon>
        <taxon>Capsulimonas</taxon>
    </lineage>
</organism>
<dbReference type="SMART" id="SM00248">
    <property type="entry name" value="ANK"/>
    <property type="match status" value="7"/>
</dbReference>
<proteinExistence type="predicted"/>
<name>A0A402CU01_9BACT</name>
<dbReference type="Gene3D" id="1.10.1740.10">
    <property type="match status" value="1"/>
</dbReference>
<keyword evidence="1" id="KW-0677">Repeat</keyword>
<reference evidence="3 4" key="1">
    <citation type="journal article" date="2019" name="Int. J. Syst. Evol. Microbiol.">
        <title>Capsulimonas corticalis gen. nov., sp. nov., an aerobic capsulated bacterium, of a novel bacterial order, Capsulimonadales ord. nov., of the class Armatimonadia of the phylum Armatimonadetes.</title>
        <authorList>
            <person name="Li J."/>
            <person name="Kudo C."/>
            <person name="Tonouchi A."/>
        </authorList>
    </citation>
    <scope>NUCLEOTIDE SEQUENCE [LARGE SCALE GENOMIC DNA]</scope>
    <source>
        <strain evidence="3 4">AX-7</strain>
    </source>
</reference>
<evidence type="ECO:0000256" key="1">
    <source>
        <dbReference type="ARBA" id="ARBA00022737"/>
    </source>
</evidence>